<dbReference type="Proteomes" id="UP001454036">
    <property type="component" value="Unassembled WGS sequence"/>
</dbReference>
<dbReference type="FunFam" id="3.80.10.10:FF:000512">
    <property type="entry name" value="Leucine-rich repeat receptor-like serine/threonine-protein kinase BAM3"/>
    <property type="match status" value="1"/>
</dbReference>
<dbReference type="InterPro" id="IPR000719">
    <property type="entry name" value="Prot_kinase_dom"/>
</dbReference>
<dbReference type="GO" id="GO:0016020">
    <property type="term" value="C:membrane"/>
    <property type="evidence" value="ECO:0007669"/>
    <property type="project" value="UniProtKB-SubCell"/>
</dbReference>
<evidence type="ECO:0000256" key="1">
    <source>
        <dbReference type="ARBA" id="ARBA00004479"/>
    </source>
</evidence>
<evidence type="ECO:0000256" key="11">
    <source>
        <dbReference type="ARBA" id="ARBA00023170"/>
    </source>
</evidence>
<dbReference type="EMBL" id="BAABME010000430">
    <property type="protein sequence ID" value="GAA0142714.1"/>
    <property type="molecule type" value="Genomic_DNA"/>
</dbReference>
<dbReference type="SUPFAM" id="SSF52058">
    <property type="entry name" value="L domain-like"/>
    <property type="match status" value="1"/>
</dbReference>
<dbReference type="GO" id="GO:0004672">
    <property type="term" value="F:protein kinase activity"/>
    <property type="evidence" value="ECO:0007669"/>
    <property type="project" value="InterPro"/>
</dbReference>
<keyword evidence="10 13" id="KW-0472">Membrane</keyword>
<keyword evidence="6" id="KW-0677">Repeat</keyword>
<dbReference type="Pfam" id="PF13855">
    <property type="entry name" value="LRR_8"/>
    <property type="match status" value="2"/>
</dbReference>
<dbReference type="Gene3D" id="1.10.510.10">
    <property type="entry name" value="Transferase(Phosphotransferase) domain 1"/>
    <property type="match status" value="1"/>
</dbReference>
<evidence type="ECO:0000256" key="7">
    <source>
        <dbReference type="ARBA" id="ARBA00022741"/>
    </source>
</evidence>
<dbReference type="SUPFAM" id="SSF52047">
    <property type="entry name" value="RNI-like"/>
    <property type="match status" value="1"/>
</dbReference>
<keyword evidence="12" id="KW-0325">Glycoprotein</keyword>
<dbReference type="InterPro" id="IPR011009">
    <property type="entry name" value="Kinase-like_dom_sf"/>
</dbReference>
<dbReference type="GO" id="GO:0005524">
    <property type="term" value="F:ATP binding"/>
    <property type="evidence" value="ECO:0007669"/>
    <property type="project" value="UniProtKB-KW"/>
</dbReference>
<dbReference type="GO" id="GO:0006952">
    <property type="term" value="P:defense response"/>
    <property type="evidence" value="ECO:0007669"/>
    <property type="project" value="UniProtKB-ARBA"/>
</dbReference>
<evidence type="ECO:0000259" key="15">
    <source>
        <dbReference type="PROSITE" id="PS50011"/>
    </source>
</evidence>
<comment type="subcellular location">
    <subcellularLocation>
        <location evidence="1">Membrane</location>
        <topology evidence="1">Single-pass type I membrane protein</topology>
    </subcellularLocation>
</comment>
<protein>
    <submittedName>
        <fullName evidence="16">Transmembrane signal receptor</fullName>
    </submittedName>
</protein>
<dbReference type="PROSITE" id="PS50011">
    <property type="entry name" value="PROTEIN_KINASE_DOM"/>
    <property type="match status" value="1"/>
</dbReference>
<keyword evidence="9 13" id="KW-1133">Transmembrane helix</keyword>
<evidence type="ECO:0000256" key="10">
    <source>
        <dbReference type="ARBA" id="ARBA00023136"/>
    </source>
</evidence>
<dbReference type="PANTHER" id="PTHR48053">
    <property type="entry name" value="LEUCINE RICH REPEAT FAMILY PROTEIN, EXPRESSED"/>
    <property type="match status" value="1"/>
</dbReference>
<feature type="transmembrane region" description="Helical" evidence="13">
    <location>
        <begin position="563"/>
        <end position="589"/>
    </location>
</feature>
<dbReference type="GO" id="GO:0051707">
    <property type="term" value="P:response to other organism"/>
    <property type="evidence" value="ECO:0007669"/>
    <property type="project" value="UniProtKB-ARBA"/>
</dbReference>
<evidence type="ECO:0000256" key="9">
    <source>
        <dbReference type="ARBA" id="ARBA00022989"/>
    </source>
</evidence>
<gene>
    <name evidence="16" type="ORF">LIER_03549</name>
</gene>
<keyword evidence="17" id="KW-1185">Reference proteome</keyword>
<dbReference type="SUPFAM" id="SSF56112">
    <property type="entry name" value="Protein kinase-like (PK-like)"/>
    <property type="match status" value="1"/>
</dbReference>
<organism evidence="16 17">
    <name type="scientific">Lithospermum erythrorhizon</name>
    <name type="common">Purple gromwell</name>
    <name type="synonym">Lithospermum officinale var. erythrorhizon</name>
    <dbReference type="NCBI Taxonomy" id="34254"/>
    <lineage>
        <taxon>Eukaryota</taxon>
        <taxon>Viridiplantae</taxon>
        <taxon>Streptophyta</taxon>
        <taxon>Embryophyta</taxon>
        <taxon>Tracheophyta</taxon>
        <taxon>Spermatophyta</taxon>
        <taxon>Magnoliopsida</taxon>
        <taxon>eudicotyledons</taxon>
        <taxon>Gunneridae</taxon>
        <taxon>Pentapetalae</taxon>
        <taxon>asterids</taxon>
        <taxon>lamiids</taxon>
        <taxon>Boraginales</taxon>
        <taxon>Boraginaceae</taxon>
        <taxon>Boraginoideae</taxon>
        <taxon>Lithospermeae</taxon>
        <taxon>Lithospermum</taxon>
    </lineage>
</organism>
<accession>A0AAV3NU02</accession>
<dbReference type="PRINTS" id="PR00019">
    <property type="entry name" value="LEURICHRPT"/>
</dbReference>
<feature type="signal peptide" evidence="14">
    <location>
        <begin position="1"/>
        <end position="25"/>
    </location>
</feature>
<evidence type="ECO:0000256" key="3">
    <source>
        <dbReference type="ARBA" id="ARBA00022679"/>
    </source>
</evidence>
<evidence type="ECO:0000256" key="5">
    <source>
        <dbReference type="ARBA" id="ARBA00022729"/>
    </source>
</evidence>
<dbReference type="Gene3D" id="3.30.200.20">
    <property type="entry name" value="Phosphorylase Kinase, domain 1"/>
    <property type="match status" value="1"/>
</dbReference>
<dbReference type="GO" id="GO:0009791">
    <property type="term" value="P:post-embryonic development"/>
    <property type="evidence" value="ECO:0007669"/>
    <property type="project" value="UniProtKB-ARBA"/>
</dbReference>
<dbReference type="InterPro" id="IPR013210">
    <property type="entry name" value="LRR_N_plant-typ"/>
</dbReference>
<dbReference type="AlphaFoldDB" id="A0AAV3NU02"/>
<dbReference type="SMART" id="SM00369">
    <property type="entry name" value="LRR_TYP"/>
    <property type="match status" value="6"/>
</dbReference>
<evidence type="ECO:0000313" key="16">
    <source>
        <dbReference type="EMBL" id="GAA0142714.1"/>
    </source>
</evidence>
<dbReference type="FunFam" id="1.10.510.10:FF:000388">
    <property type="entry name" value="Leucine-rich repeat receptor-like tyrosine-protein kinase PXC3"/>
    <property type="match status" value="1"/>
</dbReference>
<keyword evidence="8" id="KW-0067">ATP-binding</keyword>
<evidence type="ECO:0000256" key="2">
    <source>
        <dbReference type="ARBA" id="ARBA00022614"/>
    </source>
</evidence>
<dbReference type="InterPro" id="IPR001611">
    <property type="entry name" value="Leu-rich_rpt"/>
</dbReference>
<name>A0AAV3NU02_LITER</name>
<keyword evidence="2" id="KW-0433">Leucine-rich repeat</keyword>
<comment type="caution">
    <text evidence="16">The sequence shown here is derived from an EMBL/GenBank/DDBJ whole genome shotgun (WGS) entry which is preliminary data.</text>
</comment>
<dbReference type="Pfam" id="PF08263">
    <property type="entry name" value="LRRNT_2"/>
    <property type="match status" value="1"/>
</dbReference>
<keyword evidence="11 16" id="KW-0675">Receptor</keyword>
<proteinExistence type="predicted"/>
<dbReference type="Pfam" id="PF07714">
    <property type="entry name" value="PK_Tyr_Ser-Thr"/>
    <property type="match status" value="1"/>
</dbReference>
<feature type="domain" description="Protein kinase" evidence="15">
    <location>
        <begin position="637"/>
        <end position="913"/>
    </location>
</feature>
<evidence type="ECO:0000256" key="13">
    <source>
        <dbReference type="SAM" id="Phobius"/>
    </source>
</evidence>
<dbReference type="InterPro" id="IPR032675">
    <property type="entry name" value="LRR_dom_sf"/>
</dbReference>
<dbReference type="InterPro" id="IPR003591">
    <property type="entry name" value="Leu-rich_rpt_typical-subtyp"/>
</dbReference>
<evidence type="ECO:0000313" key="17">
    <source>
        <dbReference type="Proteomes" id="UP001454036"/>
    </source>
</evidence>
<evidence type="ECO:0000256" key="8">
    <source>
        <dbReference type="ARBA" id="ARBA00022840"/>
    </source>
</evidence>
<sequence length="913" mass="100359">MKNYTKISIFSLVMSLFLFLDLVTSELQPNQTTIMTKLYDMLQNNSYIPPSSFAWNSVSKSSNPCFWSGVSCSNDAFITKLSFSSFQISSSDILHVVCGIDSLESLDLSNNHFSSITSEFLNSCGRLDGLKELNFSRNKLSGSLPSFQGFLKLELLDLSHNSLSGKVDMQLNDGLDSLKSLNLSFNQFNGYIPENLVRLRYLEGLQLSSNQFEGQIPANISLLENLSLIDLSGNKLSGSIPESFGNFPKLGTLVLSFNNLSGGIPLFLMSIKSLWRFAANSNRFSGNVPSEMTKDLKYLDLSYNELSGTIPESLLSWPNLEAIDLSYNNLEGPLPTNLSASLIRLRLGGNHINGTLPGGSLGRLQKLMYLEMENNTMVGGIPLELASCQKLALLNLAQNSLSGTLPRVLSNLTNLQELKLQQNKLSGEIPREIGRLQKLQKLNISWNSLNGTIPSEMTSLNSLLNLDLRVNNLSGRIPSTFSELQDLDVLDLSNNMFIGEIPESLTTLSGLSQLILTNNQLSGVKPKFNPFVIVSTEGNLDLKNATSPTTSYANSSTNRRKSVLIGVTIAVASAVFAVSFFGLVAVFIYKKYFKINDKQLHAEEELPQPQLIGASLLTENGIHRSKIDFTKAMEVVADELNVIMRTKFCSYYKAPMPSGTTYLVKKLKWSHKILQLGNHDKFGEELESLGKLSNSNVMIPLAYVLTVDDAYLFYDFIPYGTLFDALHGNSSTFLDWASRYSIALGVAQGVAFLHGCNRGPIRLLDLCSKSIFLKSENESMVADIELCKVIDPSKSTGSLSTIAGSIGYIPPEYAYTMRVTMAGNVYSFGVILLELVTGKPAVSQGTELTKLVCSNTAQQEKWDHVLDFSVSGKSPAVRSQMLAVLKVALACVNTSPEARPQMKSVLRMLLNSR</sequence>
<dbReference type="FunFam" id="3.80.10.10:FF:000233">
    <property type="entry name" value="Leucine-rich repeat receptor-like protein kinase TDR"/>
    <property type="match status" value="1"/>
</dbReference>
<dbReference type="Pfam" id="PF00560">
    <property type="entry name" value="LRR_1"/>
    <property type="match status" value="5"/>
</dbReference>
<dbReference type="InterPro" id="IPR001245">
    <property type="entry name" value="Ser-Thr/Tyr_kinase_cat_dom"/>
</dbReference>
<keyword evidence="7" id="KW-0547">Nucleotide-binding</keyword>
<dbReference type="FunFam" id="3.30.200.20:FF:000454">
    <property type="entry name" value="Leucine-rich repeat receptor-like tyrosine-protein kinase PXC3"/>
    <property type="match status" value="1"/>
</dbReference>
<evidence type="ECO:0000256" key="14">
    <source>
        <dbReference type="SAM" id="SignalP"/>
    </source>
</evidence>
<feature type="chain" id="PRO_5043573500" evidence="14">
    <location>
        <begin position="26"/>
        <end position="913"/>
    </location>
</feature>
<evidence type="ECO:0000256" key="12">
    <source>
        <dbReference type="ARBA" id="ARBA00023180"/>
    </source>
</evidence>
<reference evidence="16 17" key="1">
    <citation type="submission" date="2024-01" db="EMBL/GenBank/DDBJ databases">
        <title>The complete chloroplast genome sequence of Lithospermum erythrorhizon: insights into the phylogenetic relationship among Boraginaceae species and the maternal lineages of purple gromwells.</title>
        <authorList>
            <person name="Okada T."/>
            <person name="Watanabe K."/>
        </authorList>
    </citation>
    <scope>NUCLEOTIDE SEQUENCE [LARGE SCALE GENOMIC DNA]</scope>
</reference>
<evidence type="ECO:0000256" key="6">
    <source>
        <dbReference type="ARBA" id="ARBA00022737"/>
    </source>
</evidence>
<keyword evidence="3" id="KW-0808">Transferase</keyword>
<dbReference type="FunFam" id="3.80.10.10:FF:000383">
    <property type="entry name" value="Leucine-rich repeat receptor protein kinase EMS1"/>
    <property type="match status" value="1"/>
</dbReference>
<dbReference type="Gene3D" id="3.80.10.10">
    <property type="entry name" value="Ribonuclease Inhibitor"/>
    <property type="match status" value="3"/>
</dbReference>
<dbReference type="InterPro" id="IPR051716">
    <property type="entry name" value="Plant_RL_S/T_kinase"/>
</dbReference>
<dbReference type="PROSITE" id="PS51450">
    <property type="entry name" value="LRR"/>
    <property type="match status" value="1"/>
</dbReference>
<evidence type="ECO:0000256" key="4">
    <source>
        <dbReference type="ARBA" id="ARBA00022692"/>
    </source>
</evidence>
<keyword evidence="5 14" id="KW-0732">Signal</keyword>
<dbReference type="PANTHER" id="PTHR48053:SF105">
    <property type="entry name" value="RECEPTOR-LIKE PROTEIN KINASE"/>
    <property type="match status" value="1"/>
</dbReference>
<keyword evidence="4 13" id="KW-0812">Transmembrane</keyword>